<dbReference type="Proteomes" id="UP000193307">
    <property type="component" value="Unassembled WGS sequence"/>
</dbReference>
<keyword evidence="2" id="KW-1185">Reference proteome</keyword>
<proteinExistence type="predicted"/>
<gene>
    <name evidence="1" type="ORF">PAM7971_03801</name>
</gene>
<reference evidence="1 2" key="1">
    <citation type="submission" date="2017-03" db="EMBL/GenBank/DDBJ databases">
        <authorList>
            <person name="Afonso C.L."/>
            <person name="Miller P.J."/>
            <person name="Scott M.A."/>
            <person name="Spackman E."/>
            <person name="Goraichik I."/>
            <person name="Dimitrov K.M."/>
            <person name="Suarez D.L."/>
            <person name="Swayne D.E."/>
        </authorList>
    </citation>
    <scope>NUCLEOTIDE SEQUENCE [LARGE SCALE GENOMIC DNA]</scope>
    <source>
        <strain evidence="1 2">CECT 7971</strain>
    </source>
</reference>
<sequence length="88" mass="9811">MIALMIVVVDEGFDLSFEVTRQEVVFKQDPVLQGLMPSIAGRRLQSNLPKGLDFALGLRVITVWNPQGLEPLIRSTELEARAYNSNTP</sequence>
<dbReference type="AlphaFoldDB" id="A0A1Y5TS35"/>
<protein>
    <submittedName>
        <fullName evidence="1">Uncharacterized protein</fullName>
    </submittedName>
</protein>
<organism evidence="1 2">
    <name type="scientific">Pacificibacter marinus</name>
    <dbReference type="NCBI Taxonomy" id="658057"/>
    <lineage>
        <taxon>Bacteria</taxon>
        <taxon>Pseudomonadati</taxon>
        <taxon>Pseudomonadota</taxon>
        <taxon>Alphaproteobacteria</taxon>
        <taxon>Rhodobacterales</taxon>
        <taxon>Roseobacteraceae</taxon>
        <taxon>Pacificibacter</taxon>
    </lineage>
</organism>
<evidence type="ECO:0000313" key="1">
    <source>
        <dbReference type="EMBL" id="SLN70839.1"/>
    </source>
</evidence>
<evidence type="ECO:0000313" key="2">
    <source>
        <dbReference type="Proteomes" id="UP000193307"/>
    </source>
</evidence>
<name>A0A1Y5TS35_9RHOB</name>
<dbReference type="EMBL" id="FWFW01000024">
    <property type="protein sequence ID" value="SLN70839.1"/>
    <property type="molecule type" value="Genomic_DNA"/>
</dbReference>
<accession>A0A1Y5TS35</accession>